<reference evidence="4" key="1">
    <citation type="submission" date="2020-07" db="EMBL/GenBank/DDBJ databases">
        <title>Huge and variable diversity of episymbiotic CPR bacteria and DPANN archaea in groundwater ecosystems.</title>
        <authorList>
            <person name="He C.Y."/>
            <person name="Keren R."/>
            <person name="Whittaker M."/>
            <person name="Farag I.F."/>
            <person name="Doudna J."/>
            <person name="Cate J.H.D."/>
            <person name="Banfield J.F."/>
        </authorList>
    </citation>
    <scope>NUCLEOTIDE SEQUENCE</scope>
    <source>
        <strain evidence="4">NC_groundwater_763_Ag_S-0.2um_68_21</strain>
    </source>
</reference>
<evidence type="ECO:0000256" key="2">
    <source>
        <dbReference type="SAM" id="MobiDB-lite"/>
    </source>
</evidence>
<feature type="region of interest" description="Disordered" evidence="2">
    <location>
        <begin position="85"/>
        <end position="133"/>
    </location>
</feature>
<dbReference type="InterPro" id="IPR000551">
    <property type="entry name" value="MerR-type_HTH_dom"/>
</dbReference>
<proteinExistence type="predicted"/>
<comment type="caution">
    <text evidence="4">The sequence shown here is derived from an EMBL/GenBank/DDBJ whole genome shotgun (WGS) entry which is preliminary data.</text>
</comment>
<evidence type="ECO:0000313" key="4">
    <source>
        <dbReference type="EMBL" id="MBI3129074.1"/>
    </source>
</evidence>
<dbReference type="Pfam" id="PF13411">
    <property type="entry name" value="MerR_1"/>
    <property type="match status" value="1"/>
</dbReference>
<keyword evidence="1" id="KW-0238">DNA-binding</keyword>
<sequence length="151" mass="16836">MAEAATESQIPDKLFFKIGEVAELTGTKPHVLRYWESEFKMLRPAKGESGQRIYRRKDVELIFAIKKLLYEENFTIAGAKKQLQRLRGGRGDTARMKLPAKPSADPPLSLPFEPEAESNGEAAHPEPPGPSIDVAALRRELQAILDILDGR</sequence>
<dbReference type="SMART" id="SM00422">
    <property type="entry name" value="HTH_MERR"/>
    <property type="match status" value="1"/>
</dbReference>
<dbReference type="Proteomes" id="UP000782312">
    <property type="component" value="Unassembled WGS sequence"/>
</dbReference>
<accession>A0A932I0E1</accession>
<evidence type="ECO:0000313" key="5">
    <source>
        <dbReference type="Proteomes" id="UP000782312"/>
    </source>
</evidence>
<feature type="domain" description="HTH merR-type" evidence="3">
    <location>
        <begin position="15"/>
        <end position="85"/>
    </location>
</feature>
<evidence type="ECO:0000259" key="3">
    <source>
        <dbReference type="PROSITE" id="PS50937"/>
    </source>
</evidence>
<dbReference type="InterPro" id="IPR009061">
    <property type="entry name" value="DNA-bd_dom_put_sf"/>
</dbReference>
<dbReference type="CDD" id="cd04765">
    <property type="entry name" value="HTH_MlrA-like_sg2"/>
    <property type="match status" value="1"/>
</dbReference>
<organism evidence="4 5">
    <name type="scientific">Tectimicrobiota bacterium</name>
    <dbReference type="NCBI Taxonomy" id="2528274"/>
    <lineage>
        <taxon>Bacteria</taxon>
        <taxon>Pseudomonadati</taxon>
        <taxon>Nitrospinota/Tectimicrobiota group</taxon>
        <taxon>Candidatus Tectimicrobiota</taxon>
    </lineage>
</organism>
<dbReference type="PROSITE" id="PS50937">
    <property type="entry name" value="HTH_MERR_2"/>
    <property type="match status" value="1"/>
</dbReference>
<dbReference type="PANTHER" id="PTHR30204:SF15">
    <property type="entry name" value="BLL5018 PROTEIN"/>
    <property type="match status" value="1"/>
</dbReference>
<dbReference type="PANTHER" id="PTHR30204">
    <property type="entry name" value="REDOX-CYCLING DRUG-SENSING TRANSCRIPTIONAL ACTIVATOR SOXR"/>
    <property type="match status" value="1"/>
</dbReference>
<dbReference type="GO" id="GO:0003677">
    <property type="term" value="F:DNA binding"/>
    <property type="evidence" value="ECO:0007669"/>
    <property type="project" value="UniProtKB-KW"/>
</dbReference>
<protein>
    <submittedName>
        <fullName evidence="4">MerR family transcriptional regulator</fullName>
    </submittedName>
</protein>
<dbReference type="AlphaFoldDB" id="A0A932I0E1"/>
<dbReference type="EMBL" id="JACPUR010000038">
    <property type="protein sequence ID" value="MBI3129074.1"/>
    <property type="molecule type" value="Genomic_DNA"/>
</dbReference>
<dbReference type="InterPro" id="IPR047057">
    <property type="entry name" value="MerR_fam"/>
</dbReference>
<evidence type="ECO:0000256" key="1">
    <source>
        <dbReference type="ARBA" id="ARBA00023125"/>
    </source>
</evidence>
<dbReference type="GO" id="GO:0003700">
    <property type="term" value="F:DNA-binding transcription factor activity"/>
    <property type="evidence" value="ECO:0007669"/>
    <property type="project" value="InterPro"/>
</dbReference>
<name>A0A932I0E1_UNCTE</name>
<dbReference type="Gene3D" id="1.10.1660.10">
    <property type="match status" value="1"/>
</dbReference>
<gene>
    <name evidence="4" type="ORF">HYZ11_15820</name>
</gene>
<dbReference type="SUPFAM" id="SSF46955">
    <property type="entry name" value="Putative DNA-binding domain"/>
    <property type="match status" value="1"/>
</dbReference>